<keyword evidence="2" id="KW-1133">Transmembrane helix</keyword>
<dbReference type="EMBL" id="CP059404">
    <property type="protein sequence ID" value="QNE89800.1"/>
    <property type="molecule type" value="Genomic_DNA"/>
</dbReference>
<organism evidence="3 4">
    <name type="scientific">Corynebacterium incognita</name>
    <dbReference type="NCBI Taxonomy" id="2754725"/>
    <lineage>
        <taxon>Bacteria</taxon>
        <taxon>Bacillati</taxon>
        <taxon>Actinomycetota</taxon>
        <taxon>Actinomycetes</taxon>
        <taxon>Mycobacteriales</taxon>
        <taxon>Corynebacteriaceae</taxon>
        <taxon>Corynebacterium</taxon>
    </lineage>
</organism>
<keyword evidence="4" id="KW-1185">Reference proteome</keyword>
<keyword evidence="2" id="KW-0812">Transmembrane</keyword>
<feature type="transmembrane region" description="Helical" evidence="2">
    <location>
        <begin position="36"/>
        <end position="57"/>
    </location>
</feature>
<comment type="similarity">
    <text evidence="1">Belongs to the CPA3 antiporters (TC 2.A.63) subunit G family.</text>
</comment>
<dbReference type="KEGG" id="cik:H0194_01730"/>
<evidence type="ECO:0000313" key="4">
    <source>
        <dbReference type="Proteomes" id="UP000515743"/>
    </source>
</evidence>
<dbReference type="PANTHER" id="PTHR34703">
    <property type="entry name" value="ANTIPORTER SUBUNIT MNHG2-RELATED"/>
    <property type="match status" value="1"/>
</dbReference>
<dbReference type="RefSeq" id="WP_185176174.1">
    <property type="nucleotide sequence ID" value="NZ_CP059404.1"/>
</dbReference>
<proteinExistence type="inferred from homology"/>
<evidence type="ECO:0000256" key="1">
    <source>
        <dbReference type="ARBA" id="ARBA00008404"/>
    </source>
</evidence>
<gene>
    <name evidence="3" type="ORF">H0194_01730</name>
</gene>
<protein>
    <submittedName>
        <fullName evidence="3">Monovalent cation/H(+) antiporter subunit G</fullName>
    </submittedName>
</protein>
<reference evidence="3 4" key="1">
    <citation type="submission" date="2020-07" db="EMBL/GenBank/DDBJ databases">
        <title>Complete genome and description of Corynebacterium incognita strain Marseille-Q3630 sp. nov.</title>
        <authorList>
            <person name="Boxberger M."/>
        </authorList>
    </citation>
    <scope>NUCLEOTIDE SEQUENCE [LARGE SCALE GENOMIC DNA]</scope>
    <source>
        <strain evidence="3 4">Marseille-Q3630</strain>
    </source>
</reference>
<keyword evidence="2" id="KW-0472">Membrane</keyword>
<evidence type="ECO:0000256" key="2">
    <source>
        <dbReference type="SAM" id="Phobius"/>
    </source>
</evidence>
<name>A0A7G7CQD4_9CORY</name>
<dbReference type="Pfam" id="PF03334">
    <property type="entry name" value="PhaG_MnhG_YufB"/>
    <property type="match status" value="1"/>
</dbReference>
<feature type="transmembrane region" description="Helical" evidence="2">
    <location>
        <begin position="63"/>
        <end position="86"/>
    </location>
</feature>
<dbReference type="AlphaFoldDB" id="A0A7G7CQD4"/>
<dbReference type="PANTHER" id="PTHR34703:SF1">
    <property type="entry name" value="ANTIPORTER SUBUNIT MNHG2-RELATED"/>
    <property type="match status" value="1"/>
</dbReference>
<dbReference type="InterPro" id="IPR005133">
    <property type="entry name" value="PhaG_MnhG_YufB"/>
</dbReference>
<dbReference type="GO" id="GO:0015385">
    <property type="term" value="F:sodium:proton antiporter activity"/>
    <property type="evidence" value="ECO:0007669"/>
    <property type="project" value="TreeGrafter"/>
</dbReference>
<sequence>MPILHIIGAIFIIFGTINFAVCASGMLYFRDVYARISVLGTTSGFGVTFVLFGVVLYDPTWRNFILCVAAIVILLGTSSMGTLLVARSALLRRTAVVGAVYNEADILQPEVPAPEGADAEEVNKSITLLEKLNRTEEDLQGPLSF</sequence>
<dbReference type="Proteomes" id="UP000515743">
    <property type="component" value="Chromosome"/>
</dbReference>
<feature type="transmembrane region" description="Helical" evidence="2">
    <location>
        <begin position="6"/>
        <end position="29"/>
    </location>
</feature>
<accession>A0A7G7CQD4</accession>
<evidence type="ECO:0000313" key="3">
    <source>
        <dbReference type="EMBL" id="QNE89800.1"/>
    </source>
</evidence>